<accession>A0ACB9ADL5</accession>
<sequence>MNEGDEDLAREALKRPKSTASKRKNLLANSPPIPTTFTSNPSTGVVSNQYAVSDLRQQEEVSVSDGYQTSWNQKMRSNKISSQFLGVKDVEVEWIGWVGVNVPEELGQRSLTKAFAEKRCILVFLDEETIRQAEAAGVGIAQMSCKFPPASYHIIFEYKVIRGCEECSNCQKVIAKWHPEEARLPDLIDAPVFYPTEKEFEDTLKYISSIREKVEAYGICRIVPPSSWKPPCPL</sequence>
<comment type="caution">
    <text evidence="1">The sequence shown here is derived from an EMBL/GenBank/DDBJ whole genome shotgun (WGS) entry which is preliminary data.</text>
</comment>
<evidence type="ECO:0000313" key="1">
    <source>
        <dbReference type="EMBL" id="KAI3708109.1"/>
    </source>
</evidence>
<protein>
    <submittedName>
        <fullName evidence="1">Uncharacterized protein</fullName>
    </submittedName>
</protein>
<organism evidence="1 2">
    <name type="scientific">Cichorium intybus</name>
    <name type="common">Chicory</name>
    <dbReference type="NCBI Taxonomy" id="13427"/>
    <lineage>
        <taxon>Eukaryota</taxon>
        <taxon>Viridiplantae</taxon>
        <taxon>Streptophyta</taxon>
        <taxon>Embryophyta</taxon>
        <taxon>Tracheophyta</taxon>
        <taxon>Spermatophyta</taxon>
        <taxon>Magnoliopsida</taxon>
        <taxon>eudicotyledons</taxon>
        <taxon>Gunneridae</taxon>
        <taxon>Pentapetalae</taxon>
        <taxon>asterids</taxon>
        <taxon>campanulids</taxon>
        <taxon>Asterales</taxon>
        <taxon>Asteraceae</taxon>
        <taxon>Cichorioideae</taxon>
        <taxon>Cichorieae</taxon>
        <taxon>Cichoriinae</taxon>
        <taxon>Cichorium</taxon>
    </lineage>
</organism>
<name>A0ACB9ADL5_CICIN</name>
<proteinExistence type="predicted"/>
<reference evidence="2" key="1">
    <citation type="journal article" date="2022" name="Mol. Ecol. Resour.">
        <title>The genomes of chicory, endive, great burdock and yacon provide insights into Asteraceae palaeo-polyploidization history and plant inulin production.</title>
        <authorList>
            <person name="Fan W."/>
            <person name="Wang S."/>
            <person name="Wang H."/>
            <person name="Wang A."/>
            <person name="Jiang F."/>
            <person name="Liu H."/>
            <person name="Zhao H."/>
            <person name="Xu D."/>
            <person name="Zhang Y."/>
        </authorList>
    </citation>
    <scope>NUCLEOTIDE SEQUENCE [LARGE SCALE GENOMIC DNA]</scope>
    <source>
        <strain evidence="2">cv. Punajuju</strain>
    </source>
</reference>
<dbReference type="Proteomes" id="UP001055811">
    <property type="component" value="Linkage Group LG07"/>
</dbReference>
<keyword evidence="2" id="KW-1185">Reference proteome</keyword>
<reference evidence="1 2" key="2">
    <citation type="journal article" date="2022" name="Mol. Ecol. Resour.">
        <title>The genomes of chicory, endive, great burdock and yacon provide insights into Asteraceae paleo-polyploidization history and plant inulin production.</title>
        <authorList>
            <person name="Fan W."/>
            <person name="Wang S."/>
            <person name="Wang H."/>
            <person name="Wang A."/>
            <person name="Jiang F."/>
            <person name="Liu H."/>
            <person name="Zhao H."/>
            <person name="Xu D."/>
            <person name="Zhang Y."/>
        </authorList>
    </citation>
    <scope>NUCLEOTIDE SEQUENCE [LARGE SCALE GENOMIC DNA]</scope>
    <source>
        <strain evidence="2">cv. Punajuju</strain>
        <tissue evidence="1">Leaves</tissue>
    </source>
</reference>
<gene>
    <name evidence="1" type="ORF">L2E82_37174</name>
</gene>
<evidence type="ECO:0000313" key="2">
    <source>
        <dbReference type="Proteomes" id="UP001055811"/>
    </source>
</evidence>
<dbReference type="EMBL" id="CM042015">
    <property type="protein sequence ID" value="KAI3708109.1"/>
    <property type="molecule type" value="Genomic_DNA"/>
</dbReference>